<dbReference type="Proteomes" id="UP001221898">
    <property type="component" value="Unassembled WGS sequence"/>
</dbReference>
<feature type="region of interest" description="Disordered" evidence="1">
    <location>
        <begin position="46"/>
        <end position="108"/>
    </location>
</feature>
<evidence type="ECO:0000313" key="2">
    <source>
        <dbReference type="EMBL" id="KAJ8411051.1"/>
    </source>
</evidence>
<name>A0AAD7T0E4_9TELE</name>
<sequence>MAPEWGISGVPPASNARIRVCSTVELFPEQPATRMSSAVQINSLPQESAFSSSPFASSPRAGRGPCLSLWRRGPDRRHARPESSTPPTPTPRAHMRLARSHRLRSPTD</sequence>
<comment type="caution">
    <text evidence="2">The sequence shown here is derived from an EMBL/GenBank/DDBJ whole genome shotgun (WGS) entry which is preliminary data.</text>
</comment>
<accession>A0AAD7T0E4</accession>
<evidence type="ECO:0000256" key="1">
    <source>
        <dbReference type="SAM" id="MobiDB-lite"/>
    </source>
</evidence>
<reference evidence="2" key="1">
    <citation type="journal article" date="2023" name="Science">
        <title>Genome structures resolve the early diversification of teleost fishes.</title>
        <authorList>
            <person name="Parey E."/>
            <person name="Louis A."/>
            <person name="Montfort J."/>
            <person name="Bouchez O."/>
            <person name="Roques C."/>
            <person name="Iampietro C."/>
            <person name="Lluch J."/>
            <person name="Castinel A."/>
            <person name="Donnadieu C."/>
            <person name="Desvignes T."/>
            <person name="Floi Bucao C."/>
            <person name="Jouanno E."/>
            <person name="Wen M."/>
            <person name="Mejri S."/>
            <person name="Dirks R."/>
            <person name="Jansen H."/>
            <person name="Henkel C."/>
            <person name="Chen W.J."/>
            <person name="Zahm M."/>
            <person name="Cabau C."/>
            <person name="Klopp C."/>
            <person name="Thompson A.W."/>
            <person name="Robinson-Rechavi M."/>
            <person name="Braasch I."/>
            <person name="Lecointre G."/>
            <person name="Bobe J."/>
            <person name="Postlethwait J.H."/>
            <person name="Berthelot C."/>
            <person name="Roest Crollius H."/>
            <person name="Guiguen Y."/>
        </authorList>
    </citation>
    <scope>NUCLEOTIDE SEQUENCE</scope>
    <source>
        <strain evidence="2">NC1722</strain>
    </source>
</reference>
<keyword evidence="3" id="KW-1185">Reference proteome</keyword>
<feature type="compositionally biased region" description="Low complexity" evidence="1">
    <location>
        <begin position="48"/>
        <end position="59"/>
    </location>
</feature>
<dbReference type="AlphaFoldDB" id="A0AAD7T0E4"/>
<protein>
    <submittedName>
        <fullName evidence="2">Uncharacterized protein</fullName>
    </submittedName>
</protein>
<evidence type="ECO:0000313" key="3">
    <source>
        <dbReference type="Proteomes" id="UP001221898"/>
    </source>
</evidence>
<proteinExistence type="predicted"/>
<feature type="compositionally biased region" description="Basic residues" evidence="1">
    <location>
        <begin position="93"/>
        <end position="108"/>
    </location>
</feature>
<organism evidence="2 3">
    <name type="scientific">Aldrovandia affinis</name>
    <dbReference type="NCBI Taxonomy" id="143900"/>
    <lineage>
        <taxon>Eukaryota</taxon>
        <taxon>Metazoa</taxon>
        <taxon>Chordata</taxon>
        <taxon>Craniata</taxon>
        <taxon>Vertebrata</taxon>
        <taxon>Euteleostomi</taxon>
        <taxon>Actinopterygii</taxon>
        <taxon>Neopterygii</taxon>
        <taxon>Teleostei</taxon>
        <taxon>Notacanthiformes</taxon>
        <taxon>Halosauridae</taxon>
        <taxon>Aldrovandia</taxon>
    </lineage>
</organism>
<dbReference type="EMBL" id="JAINUG010000024">
    <property type="protein sequence ID" value="KAJ8411051.1"/>
    <property type="molecule type" value="Genomic_DNA"/>
</dbReference>
<gene>
    <name evidence="2" type="ORF">AAFF_G00180860</name>
</gene>